<dbReference type="EMBL" id="CADIKH010000023">
    <property type="protein sequence ID" value="CAB3764165.1"/>
    <property type="molecule type" value="Genomic_DNA"/>
</dbReference>
<keyword evidence="3" id="KW-1185">Reference proteome</keyword>
<dbReference type="AlphaFoldDB" id="A0A6J5EGK3"/>
<protein>
    <submittedName>
        <fullName evidence="2">Uncharacterized protein</fullName>
    </submittedName>
</protein>
<sequence length="99" mass="11243">MQFTLDGTTIITGVVCALWAIAFSACGIWVARVQGDARDDRKAVAQLREDFAAFREAVAKEYASRDEVKDEREETRQLFTRIDARINELKDYLIKADKA</sequence>
<organism evidence="2 3">
    <name type="scientific">Paraburkholderia humisilvae</name>
    <dbReference type="NCBI Taxonomy" id="627669"/>
    <lineage>
        <taxon>Bacteria</taxon>
        <taxon>Pseudomonadati</taxon>
        <taxon>Pseudomonadota</taxon>
        <taxon>Betaproteobacteria</taxon>
        <taxon>Burkholderiales</taxon>
        <taxon>Burkholderiaceae</taxon>
        <taxon>Paraburkholderia</taxon>
    </lineage>
</organism>
<name>A0A6J5EGK3_9BURK</name>
<keyword evidence="1" id="KW-0812">Transmembrane</keyword>
<evidence type="ECO:0000256" key="1">
    <source>
        <dbReference type="SAM" id="Phobius"/>
    </source>
</evidence>
<evidence type="ECO:0000313" key="2">
    <source>
        <dbReference type="EMBL" id="CAB3764165.1"/>
    </source>
</evidence>
<reference evidence="2 3" key="1">
    <citation type="submission" date="2020-04" db="EMBL/GenBank/DDBJ databases">
        <authorList>
            <person name="De Canck E."/>
        </authorList>
    </citation>
    <scope>NUCLEOTIDE SEQUENCE [LARGE SCALE GENOMIC DNA]</scope>
    <source>
        <strain evidence="2 3">LMG 29542</strain>
    </source>
</reference>
<evidence type="ECO:0000313" key="3">
    <source>
        <dbReference type="Proteomes" id="UP000494363"/>
    </source>
</evidence>
<feature type="transmembrane region" description="Helical" evidence="1">
    <location>
        <begin position="12"/>
        <end position="31"/>
    </location>
</feature>
<accession>A0A6J5EGK3</accession>
<keyword evidence="1" id="KW-0472">Membrane</keyword>
<proteinExistence type="predicted"/>
<keyword evidence="1" id="KW-1133">Transmembrane helix</keyword>
<dbReference type="Proteomes" id="UP000494363">
    <property type="component" value="Unassembled WGS sequence"/>
</dbReference>
<gene>
    <name evidence="2" type="ORF">LMG29542_04799</name>
</gene>